<reference evidence="2 3" key="1">
    <citation type="submission" date="2015-01" db="EMBL/GenBank/DDBJ databases">
        <title>Evolution of Trichinella species and genotypes.</title>
        <authorList>
            <person name="Korhonen P.K."/>
            <person name="Edoardo P."/>
            <person name="Giuseppe L.R."/>
            <person name="Gasser R.B."/>
        </authorList>
    </citation>
    <scope>NUCLEOTIDE SEQUENCE [LARGE SCALE GENOMIC DNA]</scope>
    <source>
        <strain evidence="2">ISS37</strain>
    </source>
</reference>
<keyword evidence="3" id="KW-1185">Reference proteome</keyword>
<evidence type="ECO:0000313" key="2">
    <source>
        <dbReference type="EMBL" id="KRX22399.1"/>
    </source>
</evidence>
<dbReference type="Proteomes" id="UP000054630">
    <property type="component" value="Unassembled WGS sequence"/>
</dbReference>
<protein>
    <submittedName>
        <fullName evidence="2">Uncharacterized protein</fullName>
    </submittedName>
</protein>
<organism evidence="2 3">
    <name type="scientific">Trichinella nelsoni</name>
    <dbReference type="NCBI Taxonomy" id="6336"/>
    <lineage>
        <taxon>Eukaryota</taxon>
        <taxon>Metazoa</taxon>
        <taxon>Ecdysozoa</taxon>
        <taxon>Nematoda</taxon>
        <taxon>Enoplea</taxon>
        <taxon>Dorylaimia</taxon>
        <taxon>Trichinellida</taxon>
        <taxon>Trichinellidae</taxon>
        <taxon>Trichinella</taxon>
    </lineage>
</organism>
<sequence>MEIFKKEKKNGCVFTVLQLPKSTDRQTDRQRGREAGLNNYNATDPDKTKENNNNNSIEAVIVGEMKEKKREISIYISVHNSRDNDYDGKEESERDINIIGEFDRKLTSLCD</sequence>
<feature type="compositionally biased region" description="Basic and acidic residues" evidence="1">
    <location>
        <begin position="22"/>
        <end position="34"/>
    </location>
</feature>
<comment type="caution">
    <text evidence="2">The sequence shown here is derived from an EMBL/GenBank/DDBJ whole genome shotgun (WGS) entry which is preliminary data.</text>
</comment>
<accession>A0A0V0S6Y3</accession>
<dbReference type="AlphaFoldDB" id="A0A0V0S6Y3"/>
<name>A0A0V0S6Y3_9BILA</name>
<dbReference type="OrthoDB" id="10517930at2759"/>
<proteinExistence type="predicted"/>
<evidence type="ECO:0000256" key="1">
    <source>
        <dbReference type="SAM" id="MobiDB-lite"/>
    </source>
</evidence>
<gene>
    <name evidence="2" type="ORF">T07_3983</name>
</gene>
<feature type="region of interest" description="Disordered" evidence="1">
    <location>
        <begin position="20"/>
        <end position="54"/>
    </location>
</feature>
<evidence type="ECO:0000313" key="3">
    <source>
        <dbReference type="Proteomes" id="UP000054630"/>
    </source>
</evidence>
<dbReference type="EMBL" id="JYDL01000032">
    <property type="protein sequence ID" value="KRX22399.1"/>
    <property type="molecule type" value="Genomic_DNA"/>
</dbReference>